<dbReference type="InterPro" id="IPR052055">
    <property type="entry name" value="Hepadnavirus_pol/RT"/>
</dbReference>
<reference evidence="1 2" key="1">
    <citation type="journal article" date="2015" name="Genome Biol. Evol.">
        <title>Comparative Genomics of a Bacterivorous Green Alga Reveals Evolutionary Causalities and Consequences of Phago-Mixotrophic Mode of Nutrition.</title>
        <authorList>
            <person name="Burns J.A."/>
            <person name="Paasch A."/>
            <person name="Narechania A."/>
            <person name="Kim E."/>
        </authorList>
    </citation>
    <scope>NUCLEOTIDE SEQUENCE [LARGE SCALE GENOMIC DNA]</scope>
    <source>
        <strain evidence="1 2">PLY_AMNH</strain>
    </source>
</reference>
<evidence type="ECO:0008006" key="3">
    <source>
        <dbReference type="Google" id="ProtNLM"/>
    </source>
</evidence>
<dbReference type="SUPFAM" id="SSF56672">
    <property type="entry name" value="DNA/RNA polymerases"/>
    <property type="match status" value="1"/>
</dbReference>
<dbReference type="Gene3D" id="3.30.70.270">
    <property type="match status" value="1"/>
</dbReference>
<proteinExistence type="predicted"/>
<dbReference type="EMBL" id="LGRX02011733">
    <property type="protein sequence ID" value="KAK3268582.1"/>
    <property type="molecule type" value="Genomic_DNA"/>
</dbReference>
<keyword evidence="2" id="KW-1185">Reference proteome</keyword>
<dbReference type="PANTHER" id="PTHR33050:SF7">
    <property type="entry name" value="RIBONUCLEASE H"/>
    <property type="match status" value="1"/>
</dbReference>
<comment type="caution">
    <text evidence="1">The sequence shown here is derived from an EMBL/GenBank/DDBJ whole genome shotgun (WGS) entry which is preliminary data.</text>
</comment>
<sequence length="221" mass="25411">MDSRKSLFIFIALQPRKDVEYNLKQLMTFYEREAMRCMHYFSDKGANLAEPLIGRGKKMFGEIVTMAECFHVTAVSFIQQSYKLQFILAGGHEEREHGRTGTPDDWPEDVGVNSRIDLVKEKFSSVKDAYSLLRLGLWMAKVDLTATYRTIPVAARYWMSHVFQWDGEVLTDTRAPFGKSSMPGIVFTRFTRTIVRWMQAQGASIVGYLDDFFLVGSFEEV</sequence>
<evidence type="ECO:0000313" key="1">
    <source>
        <dbReference type="EMBL" id="KAK3268582.1"/>
    </source>
</evidence>
<dbReference type="InterPro" id="IPR043502">
    <property type="entry name" value="DNA/RNA_pol_sf"/>
</dbReference>
<gene>
    <name evidence="1" type="ORF">CYMTET_22925</name>
</gene>
<dbReference type="InterPro" id="IPR043128">
    <property type="entry name" value="Rev_trsase/Diguanyl_cyclase"/>
</dbReference>
<name>A0AAE0FYY1_9CHLO</name>
<organism evidence="1 2">
    <name type="scientific">Cymbomonas tetramitiformis</name>
    <dbReference type="NCBI Taxonomy" id="36881"/>
    <lineage>
        <taxon>Eukaryota</taxon>
        <taxon>Viridiplantae</taxon>
        <taxon>Chlorophyta</taxon>
        <taxon>Pyramimonadophyceae</taxon>
        <taxon>Pyramimonadales</taxon>
        <taxon>Pyramimonadaceae</taxon>
        <taxon>Cymbomonas</taxon>
    </lineage>
</organism>
<dbReference type="Gene3D" id="3.10.10.10">
    <property type="entry name" value="HIV Type 1 Reverse Transcriptase, subunit A, domain 1"/>
    <property type="match status" value="1"/>
</dbReference>
<protein>
    <recommendedName>
        <fullName evidence="3">Reverse transcriptase domain-containing protein</fullName>
    </recommendedName>
</protein>
<evidence type="ECO:0000313" key="2">
    <source>
        <dbReference type="Proteomes" id="UP001190700"/>
    </source>
</evidence>
<accession>A0AAE0FYY1</accession>
<dbReference type="AlphaFoldDB" id="A0AAE0FYY1"/>
<dbReference type="Proteomes" id="UP001190700">
    <property type="component" value="Unassembled WGS sequence"/>
</dbReference>
<dbReference type="PANTHER" id="PTHR33050">
    <property type="entry name" value="REVERSE TRANSCRIPTASE DOMAIN-CONTAINING PROTEIN"/>
    <property type="match status" value="1"/>
</dbReference>